<comment type="similarity">
    <text evidence="1">Belongs to the CoaE family.</text>
</comment>
<dbReference type="EMBL" id="KQ085893">
    <property type="protein sequence ID" value="KLO18590.1"/>
    <property type="molecule type" value="Genomic_DNA"/>
</dbReference>
<dbReference type="GO" id="GO:0005737">
    <property type="term" value="C:cytoplasm"/>
    <property type="evidence" value="ECO:0007669"/>
    <property type="project" value="UniProtKB-ARBA"/>
</dbReference>
<accession>A0A0H2S2Q3</accession>
<dbReference type="NCBIfam" id="TIGR00152">
    <property type="entry name" value="dephospho-CoA kinase"/>
    <property type="match status" value="1"/>
</dbReference>
<evidence type="ECO:0000256" key="1">
    <source>
        <dbReference type="ARBA" id="ARBA00009018"/>
    </source>
</evidence>
<dbReference type="FunFam" id="3.40.50.300:FF:000485">
    <property type="entry name" value="Dephospho-CoA kinase CAB5"/>
    <property type="match status" value="1"/>
</dbReference>
<dbReference type="GO" id="GO:0005524">
    <property type="term" value="F:ATP binding"/>
    <property type="evidence" value="ECO:0007669"/>
    <property type="project" value="UniProtKB-KW"/>
</dbReference>
<gene>
    <name evidence="4" type="ORF">SCHPADRAFT_866503</name>
</gene>
<dbReference type="GO" id="GO:0004140">
    <property type="term" value="F:dephospho-CoA kinase activity"/>
    <property type="evidence" value="ECO:0007669"/>
    <property type="project" value="InterPro"/>
</dbReference>
<dbReference type="STRING" id="27342.A0A0H2S2Q3"/>
<dbReference type="SUPFAM" id="SSF52540">
    <property type="entry name" value="P-loop containing nucleoside triphosphate hydrolases"/>
    <property type="match status" value="1"/>
</dbReference>
<reference evidence="4 5" key="1">
    <citation type="submission" date="2015-04" db="EMBL/GenBank/DDBJ databases">
        <title>Complete genome sequence of Schizopora paradoxa KUC8140, a cosmopolitan wood degrader in East Asia.</title>
        <authorList>
            <consortium name="DOE Joint Genome Institute"/>
            <person name="Min B."/>
            <person name="Park H."/>
            <person name="Jang Y."/>
            <person name="Kim J.-J."/>
            <person name="Kim K.H."/>
            <person name="Pangilinan J."/>
            <person name="Lipzen A."/>
            <person name="Riley R."/>
            <person name="Grigoriev I.V."/>
            <person name="Spatafora J.W."/>
            <person name="Choi I.-G."/>
        </authorList>
    </citation>
    <scope>NUCLEOTIDE SEQUENCE [LARGE SCALE GENOMIC DNA]</scope>
    <source>
        <strain evidence="4 5">KUC8140</strain>
    </source>
</reference>
<dbReference type="FunCoup" id="A0A0H2S2Q3">
    <property type="interactions" value="220"/>
</dbReference>
<evidence type="ECO:0000256" key="2">
    <source>
        <dbReference type="ARBA" id="ARBA00022741"/>
    </source>
</evidence>
<organism evidence="4 5">
    <name type="scientific">Schizopora paradoxa</name>
    <dbReference type="NCBI Taxonomy" id="27342"/>
    <lineage>
        <taxon>Eukaryota</taxon>
        <taxon>Fungi</taxon>
        <taxon>Dikarya</taxon>
        <taxon>Basidiomycota</taxon>
        <taxon>Agaricomycotina</taxon>
        <taxon>Agaricomycetes</taxon>
        <taxon>Hymenochaetales</taxon>
        <taxon>Schizoporaceae</taxon>
        <taxon>Schizopora</taxon>
    </lineage>
</organism>
<dbReference type="PROSITE" id="PS51219">
    <property type="entry name" value="DPCK"/>
    <property type="match status" value="1"/>
</dbReference>
<keyword evidence="5" id="KW-1185">Reference proteome</keyword>
<keyword evidence="2" id="KW-0547">Nucleotide-binding</keyword>
<dbReference type="InterPro" id="IPR001977">
    <property type="entry name" value="Depp_CoAkinase"/>
</dbReference>
<dbReference type="CDD" id="cd02022">
    <property type="entry name" value="DPCK"/>
    <property type="match status" value="1"/>
</dbReference>
<keyword evidence="3" id="KW-0067">ATP-binding</keyword>
<dbReference type="Pfam" id="PF01121">
    <property type="entry name" value="CoaE"/>
    <property type="match status" value="1"/>
</dbReference>
<proteinExistence type="inferred from homology"/>
<dbReference type="Proteomes" id="UP000053477">
    <property type="component" value="Unassembled WGS sequence"/>
</dbReference>
<protein>
    <submittedName>
        <fullName evidence="4">CoaE-domain-containing protein</fullName>
    </submittedName>
</protein>
<dbReference type="PANTHER" id="PTHR10695:SF46">
    <property type="entry name" value="BIFUNCTIONAL COENZYME A SYNTHASE-RELATED"/>
    <property type="match status" value="1"/>
</dbReference>
<sequence length="237" mass="26304">MLVVGLTGGIATGKSTVSALLKSHGVPIVDADVLARQVVEPGTKAYAQIVSYFGADICHPDGSLDRPKLGKLVFNDAEKRKKLNSIVHPAVRKAMVWKVVLCWLRGERICVLDVPLLIEAGLWKWVGRIVVVSCPEEMQLTRLMSRDNFDEETARSRISSQMPISEKASYADEVIDNTGSKEELASQIDTLILKLRGQARWMWLFDWLSPPVGVVSAFCSITFRNLLRKGPTSTKRL</sequence>
<name>A0A0H2S2Q3_9AGAM</name>
<dbReference type="GO" id="GO:0015937">
    <property type="term" value="P:coenzyme A biosynthetic process"/>
    <property type="evidence" value="ECO:0007669"/>
    <property type="project" value="InterPro"/>
</dbReference>
<dbReference type="HAMAP" id="MF_00376">
    <property type="entry name" value="Dephospho_CoA_kinase"/>
    <property type="match status" value="1"/>
</dbReference>
<evidence type="ECO:0000313" key="4">
    <source>
        <dbReference type="EMBL" id="KLO18590.1"/>
    </source>
</evidence>
<dbReference type="Gene3D" id="3.40.50.300">
    <property type="entry name" value="P-loop containing nucleotide triphosphate hydrolases"/>
    <property type="match status" value="1"/>
</dbReference>
<dbReference type="InterPro" id="IPR027417">
    <property type="entry name" value="P-loop_NTPase"/>
</dbReference>
<dbReference type="PANTHER" id="PTHR10695">
    <property type="entry name" value="DEPHOSPHO-COA KINASE-RELATED"/>
    <property type="match status" value="1"/>
</dbReference>
<dbReference type="AlphaFoldDB" id="A0A0H2S2Q3"/>
<dbReference type="InParanoid" id="A0A0H2S2Q3"/>
<evidence type="ECO:0000313" key="5">
    <source>
        <dbReference type="Proteomes" id="UP000053477"/>
    </source>
</evidence>
<evidence type="ECO:0000256" key="3">
    <source>
        <dbReference type="ARBA" id="ARBA00022840"/>
    </source>
</evidence>
<dbReference type="OrthoDB" id="247245at2759"/>